<dbReference type="Pfam" id="PF00296">
    <property type="entry name" value="Bac_luciferase"/>
    <property type="match status" value="1"/>
</dbReference>
<name>A0A4R5VSC3_9BACI</name>
<accession>A0A4R5VSC3</accession>
<dbReference type="SUPFAM" id="SSF51679">
    <property type="entry name" value="Bacterial luciferase-like"/>
    <property type="match status" value="1"/>
</dbReference>
<feature type="domain" description="Luciferase-like" evidence="2">
    <location>
        <begin position="7"/>
        <end position="245"/>
    </location>
</feature>
<dbReference type="GO" id="GO:0005829">
    <property type="term" value="C:cytosol"/>
    <property type="evidence" value="ECO:0007669"/>
    <property type="project" value="TreeGrafter"/>
</dbReference>
<dbReference type="PANTHER" id="PTHR30137:SF19">
    <property type="entry name" value="LUCIFERASE-LIKE MONOOXYGENASE"/>
    <property type="match status" value="1"/>
</dbReference>
<dbReference type="AlphaFoldDB" id="A0A4R5VSC3"/>
<dbReference type="NCBIfam" id="TIGR03558">
    <property type="entry name" value="oxido_grp_1"/>
    <property type="match status" value="1"/>
</dbReference>
<dbReference type="Gene3D" id="3.20.20.30">
    <property type="entry name" value="Luciferase-like domain"/>
    <property type="match status" value="1"/>
</dbReference>
<dbReference type="InterPro" id="IPR050766">
    <property type="entry name" value="Bact_Lucif_Oxidored"/>
</dbReference>
<comment type="similarity">
    <text evidence="1">To bacterial alkanal monooxygenase alpha and beta chains.</text>
</comment>
<proteinExistence type="predicted"/>
<organism evidence="3 4">
    <name type="scientific">Bacillus salipaludis</name>
    <dbReference type="NCBI Taxonomy" id="2547811"/>
    <lineage>
        <taxon>Bacteria</taxon>
        <taxon>Bacillati</taxon>
        <taxon>Bacillota</taxon>
        <taxon>Bacilli</taxon>
        <taxon>Bacillales</taxon>
        <taxon>Bacillaceae</taxon>
        <taxon>Bacillus</taxon>
    </lineage>
</organism>
<sequence length="338" mass="37288">MGYNLSILDQSPIFPGSTASTALQNTVLLAQKAEEWGYTRFWVSEHHNTDQLAGSSPEVLISYLLARTNTIQVGSGGVMLQHYSPYKVAENFHVLSNLAPGRVNLGVGKAPGGLPLSTKALQYGTVNDGKDFTERLIFLSELIHNSIDDYHPLAGIQATPIPQEKPEIFLLGASANSAQLAADLGISFVFAKFINSDARVLEKAANLYREGFPHGRFIISLAVIATPTQTEAEQLAGDRKIVKVHLQSGRMVTVQSIVQAEVFGKQSGESYEITEQEADIIAGTPRFVKEVLNHLHKTYQVDEFILHTPIEQEVERFQSFRLLSPFNNANTFVQPIRR</sequence>
<dbReference type="RefSeq" id="WP_133334907.1">
    <property type="nucleotide sequence ID" value="NZ_SMYO01000006.1"/>
</dbReference>
<comment type="caution">
    <text evidence="3">The sequence shown here is derived from an EMBL/GenBank/DDBJ whole genome shotgun (WGS) entry which is preliminary data.</text>
</comment>
<dbReference type="PANTHER" id="PTHR30137">
    <property type="entry name" value="LUCIFERASE-LIKE MONOOXYGENASE"/>
    <property type="match status" value="1"/>
</dbReference>
<evidence type="ECO:0000259" key="2">
    <source>
        <dbReference type="Pfam" id="PF00296"/>
    </source>
</evidence>
<protein>
    <submittedName>
        <fullName evidence="3">LLM class flavin-dependent oxidoreductase</fullName>
    </submittedName>
</protein>
<dbReference type="EMBL" id="SMYO01000006">
    <property type="protein sequence ID" value="TDK60751.1"/>
    <property type="molecule type" value="Genomic_DNA"/>
</dbReference>
<evidence type="ECO:0000313" key="3">
    <source>
        <dbReference type="EMBL" id="TDK60751.1"/>
    </source>
</evidence>
<dbReference type="InterPro" id="IPR011251">
    <property type="entry name" value="Luciferase-like_dom"/>
</dbReference>
<dbReference type="InterPro" id="IPR036661">
    <property type="entry name" value="Luciferase-like_sf"/>
</dbReference>
<gene>
    <name evidence="3" type="ORF">E2K98_13560</name>
</gene>
<evidence type="ECO:0000256" key="1">
    <source>
        <dbReference type="ARBA" id="ARBA00007789"/>
    </source>
</evidence>
<evidence type="ECO:0000313" key="4">
    <source>
        <dbReference type="Proteomes" id="UP000295132"/>
    </source>
</evidence>
<dbReference type="Proteomes" id="UP000295132">
    <property type="component" value="Unassembled WGS sequence"/>
</dbReference>
<reference evidence="3 4" key="1">
    <citation type="submission" date="2019-03" db="EMBL/GenBank/DDBJ databases">
        <title>Bacillus niacini sp. nov. a Nicotinate-Metabolizing Mesophile Isolated from Soil.</title>
        <authorList>
            <person name="Zhang G."/>
        </authorList>
    </citation>
    <scope>NUCLEOTIDE SEQUENCE [LARGE SCALE GENOMIC DNA]</scope>
    <source>
        <strain evidence="3 4">WN066</strain>
    </source>
</reference>
<dbReference type="GO" id="GO:0016705">
    <property type="term" value="F:oxidoreductase activity, acting on paired donors, with incorporation or reduction of molecular oxygen"/>
    <property type="evidence" value="ECO:0007669"/>
    <property type="project" value="InterPro"/>
</dbReference>
<dbReference type="InterPro" id="IPR019949">
    <property type="entry name" value="CmoO-like"/>
</dbReference>